<evidence type="ECO:0000313" key="10">
    <source>
        <dbReference type="EnsemblPlants" id="OB05G35700.1"/>
    </source>
</evidence>
<dbReference type="HOGENOM" id="CLU_005738_8_0_1"/>
<organism evidence="10">
    <name type="scientific">Oryza brachyantha</name>
    <name type="common">malo sina</name>
    <dbReference type="NCBI Taxonomy" id="4533"/>
    <lineage>
        <taxon>Eukaryota</taxon>
        <taxon>Viridiplantae</taxon>
        <taxon>Streptophyta</taxon>
        <taxon>Embryophyta</taxon>
        <taxon>Tracheophyta</taxon>
        <taxon>Spermatophyta</taxon>
        <taxon>Magnoliopsida</taxon>
        <taxon>Liliopsida</taxon>
        <taxon>Poales</taxon>
        <taxon>Poaceae</taxon>
        <taxon>BOP clade</taxon>
        <taxon>Oryzoideae</taxon>
        <taxon>Oryzeae</taxon>
        <taxon>Oryzinae</taxon>
        <taxon>Oryza</taxon>
    </lineage>
</organism>
<evidence type="ECO:0000256" key="3">
    <source>
        <dbReference type="ARBA" id="ARBA00022750"/>
    </source>
</evidence>
<evidence type="ECO:0000313" key="11">
    <source>
        <dbReference type="Proteomes" id="UP000006038"/>
    </source>
</evidence>
<reference evidence="10" key="1">
    <citation type="journal article" date="2013" name="Nat. Commun.">
        <title>Whole-genome sequencing of Oryza brachyantha reveals mechanisms underlying Oryza genome evolution.</title>
        <authorList>
            <person name="Chen J."/>
            <person name="Huang Q."/>
            <person name="Gao D."/>
            <person name="Wang J."/>
            <person name="Lang Y."/>
            <person name="Liu T."/>
            <person name="Li B."/>
            <person name="Bai Z."/>
            <person name="Luis Goicoechea J."/>
            <person name="Liang C."/>
            <person name="Chen C."/>
            <person name="Zhang W."/>
            <person name="Sun S."/>
            <person name="Liao Y."/>
            <person name="Zhang X."/>
            <person name="Yang L."/>
            <person name="Song C."/>
            <person name="Wang M."/>
            <person name="Shi J."/>
            <person name="Liu G."/>
            <person name="Liu J."/>
            <person name="Zhou H."/>
            <person name="Zhou W."/>
            <person name="Yu Q."/>
            <person name="An N."/>
            <person name="Chen Y."/>
            <person name="Cai Q."/>
            <person name="Wang B."/>
            <person name="Liu B."/>
            <person name="Min J."/>
            <person name="Huang Y."/>
            <person name="Wu H."/>
            <person name="Li Z."/>
            <person name="Zhang Y."/>
            <person name="Yin Y."/>
            <person name="Song W."/>
            <person name="Jiang J."/>
            <person name="Jackson S.A."/>
            <person name="Wing R.A."/>
            <person name="Wang J."/>
            <person name="Chen M."/>
        </authorList>
    </citation>
    <scope>NUCLEOTIDE SEQUENCE [LARGE SCALE GENOMIC DNA]</scope>
    <source>
        <strain evidence="10">cv. IRGC 101232</strain>
    </source>
</reference>
<evidence type="ECO:0000256" key="5">
    <source>
        <dbReference type="ARBA" id="ARBA00023180"/>
    </source>
</evidence>
<dbReference type="PANTHER" id="PTHR47967:SF84">
    <property type="entry name" value="OS05G0596000 PROTEIN"/>
    <property type="match status" value="1"/>
</dbReference>
<dbReference type="PANTHER" id="PTHR47967">
    <property type="entry name" value="OS07G0603500 PROTEIN-RELATED"/>
    <property type="match status" value="1"/>
</dbReference>
<keyword evidence="2" id="KW-0645">Protease</keyword>
<feature type="domain" description="Peptidase A1" evidence="9">
    <location>
        <begin position="100"/>
        <end position="449"/>
    </location>
</feature>
<dbReference type="InterPro" id="IPR001461">
    <property type="entry name" value="Aspartic_peptidase_A1"/>
</dbReference>
<feature type="active site" evidence="6">
    <location>
        <position position="118"/>
    </location>
</feature>
<dbReference type="GO" id="GO:0006508">
    <property type="term" value="P:proteolysis"/>
    <property type="evidence" value="ECO:0007669"/>
    <property type="project" value="UniProtKB-KW"/>
</dbReference>
<dbReference type="AlphaFoldDB" id="J3MAE6"/>
<proteinExistence type="inferred from homology"/>
<feature type="region of interest" description="Disordered" evidence="7">
    <location>
        <begin position="135"/>
        <end position="156"/>
    </location>
</feature>
<dbReference type="SUPFAM" id="SSF50630">
    <property type="entry name" value="Acid proteases"/>
    <property type="match status" value="1"/>
</dbReference>
<evidence type="ECO:0000256" key="7">
    <source>
        <dbReference type="SAM" id="MobiDB-lite"/>
    </source>
</evidence>
<dbReference type="Gene3D" id="2.40.70.10">
    <property type="entry name" value="Acid Proteases"/>
    <property type="match status" value="3"/>
</dbReference>
<dbReference type="InterPro" id="IPR032799">
    <property type="entry name" value="TAXi_C"/>
</dbReference>
<evidence type="ECO:0000259" key="9">
    <source>
        <dbReference type="PROSITE" id="PS51767"/>
    </source>
</evidence>
<comment type="similarity">
    <text evidence="1">Belongs to the peptidase A1 family.</text>
</comment>
<dbReference type="InterPro" id="IPR051708">
    <property type="entry name" value="Plant_Aspart_Prot_A1"/>
</dbReference>
<dbReference type="InterPro" id="IPR033121">
    <property type="entry name" value="PEPTIDASE_A1"/>
</dbReference>
<dbReference type="InterPro" id="IPR032861">
    <property type="entry name" value="TAXi_N"/>
</dbReference>
<keyword evidence="8" id="KW-0732">Signal</keyword>
<keyword evidence="5" id="KW-0325">Glycoprotein</keyword>
<dbReference type="InterPro" id="IPR034161">
    <property type="entry name" value="Pepsin-like_plant"/>
</dbReference>
<dbReference type="Pfam" id="PF14541">
    <property type="entry name" value="TAXi_C"/>
    <property type="match status" value="2"/>
</dbReference>
<name>J3MAE6_ORYBR</name>
<feature type="signal peptide" evidence="8">
    <location>
        <begin position="1"/>
        <end position="25"/>
    </location>
</feature>
<dbReference type="CDD" id="cd05476">
    <property type="entry name" value="pepsin_A_like_plant"/>
    <property type="match status" value="1"/>
</dbReference>
<sequence>MPPPGPVVPLLLLLVAAGIAGVASGEEKEVQEEESFHLPITPPVVPESADERREHFRALQDKDQMRHRRVLRQVPALMSNTSTFELPMRSALNIAKVGVYLVVVRIGTPALPYSLALDTANEVTWINCRLRRRRGKHPGRPHVPPAATTMSLDEGGNGRPPVKVIKNWYRPALSSSWRRFRCSQEACANLPYNTCRGSNQNTSCTYFQRVQDGTISSGIYGQEKATVAVSDGTMAKLPGLVLGCSTFEKGDAVDSHDGILSLGNSDASFGVTAARRFAARFSFCLLATASGRNASSYLTFGRNPAVHGPGTMETPMVYSAVNVAYGFRVTAVLVGGQPLDVPPEVWDDRQGGVILDTGTSITCLVPAWSFAGDGVDPAHNVTIPSFAIVTESGARLEPDAKSIVIPEVLPGVACLGFRRIDQGPMIIGNVLMQEHIWEIDHLAGTVRFRKDSCLNHHQLNKNASSSPAAHRAT</sequence>
<dbReference type="OMA" id="DPAHNVT"/>
<dbReference type="EnsemblPlants" id="OB05G35700.1">
    <property type="protein sequence ID" value="OB05G35700.1"/>
    <property type="gene ID" value="OB05G35700"/>
</dbReference>
<dbReference type="STRING" id="4533.J3MAE6"/>
<keyword evidence="4" id="KW-0378">Hydrolase</keyword>
<feature type="active site" evidence="6">
    <location>
        <position position="356"/>
    </location>
</feature>
<dbReference type="Gramene" id="OB05G35700.1">
    <property type="protein sequence ID" value="OB05G35700.1"/>
    <property type="gene ID" value="OB05G35700"/>
</dbReference>
<keyword evidence="11" id="KW-1185">Reference proteome</keyword>
<evidence type="ECO:0000256" key="4">
    <source>
        <dbReference type="ARBA" id="ARBA00022801"/>
    </source>
</evidence>
<dbReference type="PRINTS" id="PR00792">
    <property type="entry name" value="PEPSIN"/>
</dbReference>
<evidence type="ECO:0000256" key="8">
    <source>
        <dbReference type="SAM" id="SignalP"/>
    </source>
</evidence>
<protein>
    <recommendedName>
        <fullName evidence="9">Peptidase A1 domain-containing protein</fullName>
    </recommendedName>
</protein>
<dbReference type="Proteomes" id="UP000006038">
    <property type="component" value="Chromosome 5"/>
</dbReference>
<evidence type="ECO:0000256" key="2">
    <source>
        <dbReference type="ARBA" id="ARBA00022670"/>
    </source>
</evidence>
<evidence type="ECO:0000256" key="1">
    <source>
        <dbReference type="ARBA" id="ARBA00007447"/>
    </source>
</evidence>
<accession>J3MAE6</accession>
<dbReference type="InterPro" id="IPR021109">
    <property type="entry name" value="Peptidase_aspartic_dom_sf"/>
</dbReference>
<dbReference type="eggNOG" id="KOG1339">
    <property type="taxonomic scope" value="Eukaryota"/>
</dbReference>
<keyword evidence="3" id="KW-0064">Aspartyl protease</keyword>
<dbReference type="Pfam" id="PF14543">
    <property type="entry name" value="TAXi_N"/>
    <property type="match status" value="1"/>
</dbReference>
<dbReference type="GO" id="GO:0004190">
    <property type="term" value="F:aspartic-type endopeptidase activity"/>
    <property type="evidence" value="ECO:0007669"/>
    <property type="project" value="UniProtKB-KW"/>
</dbReference>
<reference evidence="10" key="2">
    <citation type="submission" date="2013-04" db="UniProtKB">
        <authorList>
            <consortium name="EnsemblPlants"/>
        </authorList>
    </citation>
    <scope>IDENTIFICATION</scope>
</reference>
<evidence type="ECO:0000256" key="6">
    <source>
        <dbReference type="PIRSR" id="PIRSR601461-1"/>
    </source>
</evidence>
<feature type="chain" id="PRO_5003774803" description="Peptidase A1 domain-containing protein" evidence="8">
    <location>
        <begin position="26"/>
        <end position="473"/>
    </location>
</feature>
<dbReference type="PROSITE" id="PS51767">
    <property type="entry name" value="PEPTIDASE_A1"/>
    <property type="match status" value="1"/>
</dbReference>